<dbReference type="PANTHER" id="PTHR23044:SF61">
    <property type="entry name" value="3'-5' EXORIBONUCLEASE 1-RELATED"/>
    <property type="match status" value="1"/>
</dbReference>
<keyword evidence="7" id="KW-1185">Reference proteome</keyword>
<accession>A0A4R2LG83</accession>
<organism evidence="6 7">
    <name type="scientific">Frisingicoccus caecimuris</name>
    <dbReference type="NCBI Taxonomy" id="1796636"/>
    <lineage>
        <taxon>Bacteria</taxon>
        <taxon>Bacillati</taxon>
        <taxon>Bacillota</taxon>
        <taxon>Clostridia</taxon>
        <taxon>Lachnospirales</taxon>
        <taxon>Lachnospiraceae</taxon>
        <taxon>Frisingicoccus</taxon>
    </lineage>
</organism>
<evidence type="ECO:0000313" key="7">
    <source>
        <dbReference type="Proteomes" id="UP000295711"/>
    </source>
</evidence>
<dbReference type="GO" id="GO:0003676">
    <property type="term" value="F:nucleic acid binding"/>
    <property type="evidence" value="ECO:0007669"/>
    <property type="project" value="InterPro"/>
</dbReference>
<feature type="domain" description="Exonuclease" evidence="5">
    <location>
        <begin position="2"/>
        <end position="184"/>
    </location>
</feature>
<dbReference type="Gene3D" id="3.30.420.10">
    <property type="entry name" value="Ribonuclease H-like superfamily/Ribonuclease H"/>
    <property type="match status" value="1"/>
</dbReference>
<dbReference type="InterPro" id="IPR047201">
    <property type="entry name" value="ERI-1_3'hExo-like"/>
</dbReference>
<sequence length="321" mass="38052">MEYVVVDFEWNQSPYGKNASNKRLPFEIIEIGAVKLDEEGREIDRFSEMIKPKVYRKMNHVTKNLTGITEKDLNRGTVFPKVLVDFMLWCGEDYMFCTWGNLDLLELQRNMKFYHLEDLLVGPIKYYNVQKLFCRFYNHESSVVSLEYAVDFLKLRHKGEFHRAINDAEYTAEIFAVMDKKEAAKWYTVDYYQNPKSRKQEIKLVYEDYSKYISKEFESKEAAMSDREVRTTRCYRCGKPALKRIRWFSGKNRAYYCLAECAEHGYIRGKIRLKKTDEDKFFVVKTLRPVDAAGAAGIGDMKEELRQKRQEKRHREGTHEG</sequence>
<dbReference type="InterPro" id="IPR036397">
    <property type="entry name" value="RNaseH_sf"/>
</dbReference>
<evidence type="ECO:0000256" key="1">
    <source>
        <dbReference type="ARBA" id="ARBA00022722"/>
    </source>
</evidence>
<evidence type="ECO:0000256" key="3">
    <source>
        <dbReference type="ARBA" id="ARBA00022839"/>
    </source>
</evidence>
<dbReference type="SMART" id="SM00479">
    <property type="entry name" value="EXOIII"/>
    <property type="match status" value="1"/>
</dbReference>
<dbReference type="SUPFAM" id="SSF53098">
    <property type="entry name" value="Ribonuclease H-like"/>
    <property type="match status" value="1"/>
</dbReference>
<gene>
    <name evidence="6" type="ORF">EV212_104120</name>
</gene>
<dbReference type="CDD" id="cd06133">
    <property type="entry name" value="ERI-1_3'hExo_like"/>
    <property type="match status" value="1"/>
</dbReference>
<protein>
    <submittedName>
        <fullName evidence="6">Inhibitor of KinA sporulation pathway (Predicted exonuclease)</fullName>
    </submittedName>
</protein>
<dbReference type="PANTHER" id="PTHR23044">
    <property type="entry name" value="3'-5' EXONUCLEASE ERI1-RELATED"/>
    <property type="match status" value="1"/>
</dbReference>
<dbReference type="OrthoDB" id="159416at2"/>
<dbReference type="InterPro" id="IPR012337">
    <property type="entry name" value="RNaseH-like_sf"/>
</dbReference>
<dbReference type="Pfam" id="PF00929">
    <property type="entry name" value="RNase_T"/>
    <property type="match status" value="1"/>
</dbReference>
<dbReference type="EMBL" id="SLXA01000004">
    <property type="protein sequence ID" value="TCO85065.1"/>
    <property type="molecule type" value="Genomic_DNA"/>
</dbReference>
<evidence type="ECO:0000256" key="2">
    <source>
        <dbReference type="ARBA" id="ARBA00022801"/>
    </source>
</evidence>
<dbReference type="InterPro" id="IPR051274">
    <property type="entry name" value="3-5_Exoribonuclease"/>
</dbReference>
<comment type="caution">
    <text evidence="6">The sequence shown here is derived from an EMBL/GenBank/DDBJ whole genome shotgun (WGS) entry which is preliminary data.</text>
</comment>
<proteinExistence type="predicted"/>
<evidence type="ECO:0000259" key="5">
    <source>
        <dbReference type="SMART" id="SM00479"/>
    </source>
</evidence>
<feature type="compositionally biased region" description="Basic and acidic residues" evidence="4">
    <location>
        <begin position="300"/>
        <end position="321"/>
    </location>
</feature>
<evidence type="ECO:0000313" key="6">
    <source>
        <dbReference type="EMBL" id="TCO85065.1"/>
    </source>
</evidence>
<dbReference type="Proteomes" id="UP000295711">
    <property type="component" value="Unassembled WGS sequence"/>
</dbReference>
<evidence type="ECO:0000256" key="4">
    <source>
        <dbReference type="SAM" id="MobiDB-lite"/>
    </source>
</evidence>
<name>A0A4R2LG83_9FIRM</name>
<dbReference type="GO" id="GO:0000175">
    <property type="term" value="F:3'-5'-RNA exonuclease activity"/>
    <property type="evidence" value="ECO:0007669"/>
    <property type="project" value="InterPro"/>
</dbReference>
<keyword evidence="2" id="KW-0378">Hydrolase</keyword>
<dbReference type="AlphaFoldDB" id="A0A4R2LG83"/>
<keyword evidence="1" id="KW-0540">Nuclease</keyword>
<keyword evidence="3 6" id="KW-0269">Exonuclease</keyword>
<dbReference type="InterPro" id="IPR013520">
    <property type="entry name" value="Ribonucl_H"/>
</dbReference>
<feature type="region of interest" description="Disordered" evidence="4">
    <location>
        <begin position="298"/>
        <end position="321"/>
    </location>
</feature>
<reference evidence="6 7" key="1">
    <citation type="submission" date="2019-03" db="EMBL/GenBank/DDBJ databases">
        <title>Genomic Encyclopedia of Type Strains, Phase IV (KMG-IV): sequencing the most valuable type-strain genomes for metagenomic binning, comparative biology and taxonomic classification.</title>
        <authorList>
            <person name="Goeker M."/>
        </authorList>
    </citation>
    <scope>NUCLEOTIDE SEQUENCE [LARGE SCALE GENOMIC DNA]</scope>
    <source>
        <strain evidence="6 7">DSM 28559</strain>
    </source>
</reference>